<reference evidence="2 3" key="1">
    <citation type="submission" date="2023-07" db="EMBL/GenBank/DDBJ databases">
        <title>Sorghum-associated microbial communities from plants grown in Nebraska, USA.</title>
        <authorList>
            <person name="Schachtman D."/>
        </authorList>
    </citation>
    <scope>NUCLEOTIDE SEQUENCE [LARGE SCALE GENOMIC DNA]</scope>
    <source>
        <strain evidence="2 3">BE167</strain>
    </source>
</reference>
<dbReference type="EMBL" id="JAVDVQ010000024">
    <property type="protein sequence ID" value="MDR7084520.1"/>
    <property type="molecule type" value="Genomic_DNA"/>
</dbReference>
<keyword evidence="3" id="KW-1185">Reference proteome</keyword>
<dbReference type="Gene3D" id="3.30.450.40">
    <property type="match status" value="1"/>
</dbReference>
<proteinExistence type="predicted"/>
<dbReference type="InterPro" id="IPR003018">
    <property type="entry name" value="GAF"/>
</dbReference>
<comment type="caution">
    <text evidence="2">The sequence shown here is derived from an EMBL/GenBank/DDBJ whole genome shotgun (WGS) entry which is preliminary data.</text>
</comment>
<feature type="domain" description="GAF" evidence="1">
    <location>
        <begin position="111"/>
        <end position="213"/>
    </location>
</feature>
<evidence type="ECO:0000313" key="2">
    <source>
        <dbReference type="EMBL" id="MDR7084520.1"/>
    </source>
</evidence>
<dbReference type="RefSeq" id="WP_310061047.1">
    <property type="nucleotide sequence ID" value="NZ_JAVDVQ010000024.1"/>
</dbReference>
<organism evidence="2 3">
    <name type="scientific">Arthrobacter ginsengisoli</name>
    <dbReference type="NCBI Taxonomy" id="1356565"/>
    <lineage>
        <taxon>Bacteria</taxon>
        <taxon>Bacillati</taxon>
        <taxon>Actinomycetota</taxon>
        <taxon>Actinomycetes</taxon>
        <taxon>Micrococcales</taxon>
        <taxon>Micrococcaceae</taxon>
        <taxon>Arthrobacter</taxon>
    </lineage>
</organism>
<name>A0ABU1UHB1_9MICC</name>
<gene>
    <name evidence="2" type="ORF">J2X01_003831</name>
</gene>
<evidence type="ECO:0000259" key="1">
    <source>
        <dbReference type="Pfam" id="PF01590"/>
    </source>
</evidence>
<protein>
    <recommendedName>
        <fullName evidence="1">GAF domain-containing protein</fullName>
    </recommendedName>
</protein>
<accession>A0ABU1UHB1</accession>
<dbReference type="Pfam" id="PF01590">
    <property type="entry name" value="GAF"/>
    <property type="match status" value="1"/>
</dbReference>
<sequence>MSTRQGGRSITQLSDLRSSAPAEYARALRKAHEATVSGTPNPHLSPSLAKSWQRSLALGINPDQHRPVHRHEVSEARSLSAGHRLAAVMPALSQLLADETASGRHLLIVTDHAGEVLWRVGSKQALKLADSLEFVEGADWSESGVGTNAISEALVTGAPAQLFSAEHLVRTHHDWACTASPIRDPLTGEVIGVLDVSGPFESVTPDSLRLVRCGVRLAEELLKSAAPPVGAGPRSGQSAGSALRADAGVRSQLTLRLLGDAPSAVLDGGAHRPLTLRRAEILALLASRTQGWSADELAYEIHGDAGTAAAIRTEMHRIRSMLGNVVEANPYRFSSTFRVVTDASLVAGHLRDGRVAEAFAAYGAKFLNRSNNLAIGFMRDELNEAVGASVRASGDAGLMLQWCTSDMGSSDTAAAATAARLLGPRDSRGQLVSARMERLDRELRA</sequence>
<dbReference type="Proteomes" id="UP001252243">
    <property type="component" value="Unassembled WGS sequence"/>
</dbReference>
<dbReference type="InterPro" id="IPR029016">
    <property type="entry name" value="GAF-like_dom_sf"/>
</dbReference>
<evidence type="ECO:0000313" key="3">
    <source>
        <dbReference type="Proteomes" id="UP001252243"/>
    </source>
</evidence>